<keyword evidence="1" id="KW-0547">Nucleotide-binding</keyword>
<dbReference type="Pfam" id="PF24729">
    <property type="entry name" value="Acb2_Tad1_hairpin"/>
    <property type="match status" value="1"/>
</dbReference>
<evidence type="ECO:0000256" key="1">
    <source>
        <dbReference type="ARBA" id="ARBA00022741"/>
    </source>
</evidence>
<evidence type="ECO:0000313" key="4">
    <source>
        <dbReference type="Proteomes" id="UP000204421"/>
    </source>
</evidence>
<dbReference type="Proteomes" id="UP000204421">
    <property type="component" value="Segment"/>
</dbReference>
<evidence type="ECO:0000259" key="2">
    <source>
        <dbReference type="Pfam" id="PF24729"/>
    </source>
</evidence>
<reference evidence="3 4" key="1">
    <citation type="submission" date="2015-06" db="EMBL/GenBank/DDBJ databases">
        <authorList>
            <person name="Akther S."/>
            <person name="Anaya M."/>
            <person name="Carvajal B."/>
            <person name="Chen Y."/>
            <person name="Estrada B."/>
            <person name="Gedeon F."/>
            <person name="Golebiewska U.P."/>
            <person name="Gu W."/>
            <person name="Hernandez A."/>
            <person name="Islam T."/>
            <person name="Jin Y."/>
            <person name="Jung S.M.I.N."/>
            <person name="Nieves W."/>
            <person name="Patel N."/>
            <person name="Qu S."/>
            <person name="Sookdeo T."/>
            <person name="Tobar N."/>
            <person name="Victor W."/>
            <person name="Serrano M.G."/>
            <person name="Buck G."/>
            <person name="Lee V."/>
            <person name="Wang Y."/>
            <person name="Carvalho R."/>
            <person name="Voegtly L."/>
            <person name="Shi R."/>
            <person name="Duckworth R."/>
            <person name="Johnson A."/>
            <person name="Loviza R."/>
            <person name="Walstead R."/>
            <person name="Shah Z."/>
            <person name="Kiflezghi M."/>
            <person name="Wade K."/>
            <person name="Delesalle V.A."/>
            <person name="Bradley K.W."/>
            <person name="Asai D.J."/>
            <person name="Bowman C.A."/>
            <person name="Russell D.A."/>
            <person name="Pope W.H."/>
            <person name="Jacobs-Sera D."/>
            <person name="Hendrix R.W."/>
            <person name="Hatfull G.F."/>
        </authorList>
    </citation>
    <scope>NUCLEOTIDE SEQUENCE [LARGE SCALE GENOMIC DNA]</scope>
</reference>
<sequence length="61" mass="7031">MAYEILYSTELSEEVRLAFKELNDLLVEKLPAGREKALALTNLEQAWHWADAVAADDEEYF</sequence>
<name>A0A0H4TKY9_9CAUD</name>
<dbReference type="GO" id="GO:0000166">
    <property type="term" value="F:nucleotide binding"/>
    <property type="evidence" value="ECO:0007669"/>
    <property type="project" value="UniProtKB-KW"/>
</dbReference>
<dbReference type="InterPro" id="IPR056098">
    <property type="entry name" value="Acb2/Tad1_hairpin"/>
</dbReference>
<dbReference type="GeneID" id="26630655"/>
<dbReference type="RefSeq" id="YP_009204141.1">
    <property type="nucleotide sequence ID" value="NC_028860.1"/>
</dbReference>
<dbReference type="KEGG" id="vg:26630655"/>
<dbReference type="OrthoDB" id="24244at10239"/>
<proteinExistence type="predicted"/>
<organism evidence="3 4">
    <name type="scientific">Mycobacterium phage Smeadley</name>
    <dbReference type="NCBI Taxonomy" id="1673873"/>
    <lineage>
        <taxon>Viruses</taxon>
        <taxon>Duplodnaviria</taxon>
        <taxon>Heunggongvirae</taxon>
        <taxon>Uroviricota</taxon>
        <taxon>Caudoviricetes</taxon>
        <taxon>Fromanvirus</taxon>
        <taxon>Fromanvirus astro</taxon>
    </lineage>
</organism>
<protein>
    <recommendedName>
        <fullName evidence="2">Acb2/Tad1 hairpin domain-containing protein</fullName>
    </recommendedName>
</protein>
<evidence type="ECO:0000313" key="3">
    <source>
        <dbReference type="EMBL" id="AKQ07619.1"/>
    </source>
</evidence>
<gene>
    <name evidence="3" type="ORF">SEA_SMEADLEY_51</name>
</gene>
<accession>A0A0H4TKY9</accession>
<dbReference type="EMBL" id="KT184694">
    <property type="protein sequence ID" value="AKQ07619.1"/>
    <property type="molecule type" value="Genomic_DNA"/>
</dbReference>
<feature type="domain" description="Acb2/Tad1 hairpin" evidence="2">
    <location>
        <begin position="10"/>
        <end position="52"/>
    </location>
</feature>